<dbReference type="RefSeq" id="WP_058311754.1">
    <property type="nucleotide sequence ID" value="NZ_CYTW01000002.1"/>
</dbReference>
<dbReference type="STRING" id="1715693.PH7735_02601"/>
<proteinExistence type="predicted"/>
<evidence type="ECO:0000313" key="3">
    <source>
        <dbReference type="EMBL" id="CUK02521.1"/>
    </source>
</evidence>
<dbReference type="Proteomes" id="UP000051870">
    <property type="component" value="Unassembled WGS sequence"/>
</dbReference>
<dbReference type="GO" id="GO:0016020">
    <property type="term" value="C:membrane"/>
    <property type="evidence" value="ECO:0007669"/>
    <property type="project" value="InterPro"/>
</dbReference>
<keyword evidence="1" id="KW-0812">Transmembrane</keyword>
<feature type="transmembrane region" description="Helical" evidence="1">
    <location>
        <begin position="77"/>
        <end position="94"/>
    </location>
</feature>
<dbReference type="PANTHER" id="PTHR22911">
    <property type="entry name" value="ACYL-MALONYL CONDENSING ENZYME-RELATED"/>
    <property type="match status" value="1"/>
</dbReference>
<feature type="transmembrane region" description="Helical" evidence="1">
    <location>
        <begin position="150"/>
        <end position="168"/>
    </location>
</feature>
<dbReference type="GeneID" id="83881615"/>
<evidence type="ECO:0000256" key="1">
    <source>
        <dbReference type="SAM" id="Phobius"/>
    </source>
</evidence>
<dbReference type="AlphaFoldDB" id="A0A0P1IAU8"/>
<organism evidence="3 4">
    <name type="scientific">Shimia thalassica</name>
    <dbReference type="NCBI Taxonomy" id="1715693"/>
    <lineage>
        <taxon>Bacteria</taxon>
        <taxon>Pseudomonadati</taxon>
        <taxon>Pseudomonadota</taxon>
        <taxon>Alphaproteobacteria</taxon>
        <taxon>Rhodobacterales</taxon>
        <taxon>Roseobacteraceae</taxon>
    </lineage>
</organism>
<dbReference type="SUPFAM" id="SSF103481">
    <property type="entry name" value="Multidrug resistance efflux transporter EmrE"/>
    <property type="match status" value="2"/>
</dbReference>
<reference evidence="4" key="1">
    <citation type="submission" date="2015-09" db="EMBL/GenBank/DDBJ databases">
        <authorList>
            <person name="Rodrigo-Torres Lidia"/>
            <person name="Arahal R.David."/>
        </authorList>
    </citation>
    <scope>NUCLEOTIDE SEQUENCE [LARGE SCALE GENOMIC DNA]</scope>
    <source>
        <strain evidence="4">CECT 7735</strain>
    </source>
</reference>
<feature type="transmembrane region" description="Helical" evidence="1">
    <location>
        <begin position="262"/>
        <end position="279"/>
    </location>
</feature>
<feature type="transmembrane region" description="Helical" evidence="1">
    <location>
        <begin position="205"/>
        <end position="225"/>
    </location>
</feature>
<keyword evidence="1" id="KW-0472">Membrane</keyword>
<dbReference type="InterPro" id="IPR000620">
    <property type="entry name" value="EamA_dom"/>
</dbReference>
<keyword evidence="1" id="KW-1133">Transmembrane helix</keyword>
<dbReference type="InterPro" id="IPR037185">
    <property type="entry name" value="EmrE-like"/>
</dbReference>
<protein>
    <submittedName>
        <fullName evidence="3">Carboxylate/amino acid/amine transporter</fullName>
    </submittedName>
</protein>
<name>A0A0P1IAU8_9RHOB</name>
<feature type="domain" description="EamA" evidence="2">
    <location>
        <begin position="9"/>
        <end position="140"/>
    </location>
</feature>
<feature type="transmembrane region" description="Helical" evidence="1">
    <location>
        <begin position="125"/>
        <end position="144"/>
    </location>
</feature>
<keyword evidence="4" id="KW-1185">Reference proteome</keyword>
<feature type="transmembrane region" description="Helical" evidence="1">
    <location>
        <begin position="237"/>
        <end position="256"/>
    </location>
</feature>
<evidence type="ECO:0000313" key="4">
    <source>
        <dbReference type="Proteomes" id="UP000051870"/>
    </source>
</evidence>
<feature type="transmembrane region" description="Helical" evidence="1">
    <location>
        <begin position="40"/>
        <end position="57"/>
    </location>
</feature>
<dbReference type="Pfam" id="PF00892">
    <property type="entry name" value="EamA"/>
    <property type="match status" value="2"/>
</dbReference>
<dbReference type="EMBL" id="CYTW01000002">
    <property type="protein sequence ID" value="CUK02521.1"/>
    <property type="molecule type" value="Genomic_DNA"/>
</dbReference>
<feature type="domain" description="EamA" evidence="2">
    <location>
        <begin position="152"/>
        <end position="272"/>
    </location>
</feature>
<feature type="transmembrane region" description="Helical" evidence="1">
    <location>
        <begin position="180"/>
        <end position="199"/>
    </location>
</feature>
<evidence type="ECO:0000259" key="2">
    <source>
        <dbReference type="Pfam" id="PF00892"/>
    </source>
</evidence>
<accession>A0A0P1IAU8</accession>
<gene>
    <name evidence="3" type="ORF">PH7735_02601</name>
</gene>
<sequence>MTQFSPNTRAILFMVAAILCFSLMDATAKALSPRIGIIPALWARYAGQTIVVLVLVAHKMPGVLHTRYPKLQLARSVFLMGATWCFFIGISNVGLTESTAIMNVNPVLITLGAALFLGERLGPRRLAGIGVALIGAMIVIRPGSDVFSPYAIYPLCAAFCYTAYALATRFVGKDEDIWTSLFYTGAFGTVVLSALALPSMSMPDATSLMLMGLITLFGTLSQLLLIRALSQGEASMLAPFAYTGLIFATVWSIVFFGDFPDLWTIVGALVIASAGTYVWHRETFR</sequence>
<dbReference type="PANTHER" id="PTHR22911:SF103">
    <property type="entry name" value="BLR2811 PROTEIN"/>
    <property type="match status" value="1"/>
</dbReference>